<evidence type="ECO:0000313" key="1">
    <source>
        <dbReference type="EMBL" id="QID22584.1"/>
    </source>
</evidence>
<organism evidence="2">
    <name type="scientific">Escherichia coli</name>
    <dbReference type="NCBI Taxonomy" id="562"/>
    <lineage>
        <taxon>Bacteria</taxon>
        <taxon>Pseudomonadati</taxon>
        <taxon>Pseudomonadota</taxon>
        <taxon>Gammaproteobacteria</taxon>
        <taxon>Enterobacterales</taxon>
        <taxon>Enterobacteriaceae</taxon>
        <taxon>Escherichia</taxon>
    </lineage>
</organism>
<accession>A0A6G6AMX6</accession>
<sequence>MGTRHATQGKGADLVHQYVVVDQQFGFPSICSESSFLPFIPQVVAQSIVFGSLDS</sequence>
<geneLocation type="plasmid" evidence="2">
    <name>p4M8F</name>
</geneLocation>
<dbReference type="EMBL" id="MN256758">
    <property type="protein sequence ID" value="QID23051.1"/>
    <property type="molecule type" value="Genomic_DNA"/>
</dbReference>
<geneLocation type="plasmid" evidence="1">
    <name>p4M18F</name>
</geneLocation>
<name>A0A6G6AMX6_ECOLX</name>
<keyword evidence="2" id="KW-0614">Plasmid</keyword>
<proteinExistence type="predicted"/>
<dbReference type="EMBL" id="MN256757">
    <property type="protein sequence ID" value="QID22584.1"/>
    <property type="molecule type" value="Genomic_DNA"/>
</dbReference>
<protein>
    <submittedName>
        <fullName evidence="2">Uncharacterized protein</fullName>
    </submittedName>
</protein>
<dbReference type="RefSeq" id="WP_176448351.1">
    <property type="nucleotide sequence ID" value="NZ_AP025547.1"/>
</dbReference>
<evidence type="ECO:0000313" key="2">
    <source>
        <dbReference type="EMBL" id="QID23051.1"/>
    </source>
</evidence>
<reference evidence="2" key="1">
    <citation type="submission" date="2019-08" db="EMBL/GenBank/DDBJ databases">
        <authorList>
            <person name="Yao H."/>
        </authorList>
    </citation>
    <scope>NUCLEOTIDE SEQUENCE</scope>
    <source>
        <strain evidence="1">4M18F</strain>
        <strain evidence="2">4M8F</strain>
        <plasmid evidence="1">p4M18F</plasmid>
        <plasmid evidence="2">p4M8F</plasmid>
    </source>
</reference>
<dbReference type="AlphaFoldDB" id="A0A6G6AMX6"/>